<dbReference type="GeneID" id="63916665"/>
<evidence type="ECO:0000256" key="7">
    <source>
        <dbReference type="SAM" id="MobiDB-lite"/>
    </source>
</evidence>
<feature type="domain" description="DhaL" evidence="8">
    <location>
        <begin position="323"/>
        <end position="511"/>
    </location>
</feature>
<evidence type="ECO:0000256" key="2">
    <source>
        <dbReference type="ARBA" id="ARBA00022741"/>
    </source>
</evidence>
<dbReference type="GO" id="GO:0019563">
    <property type="term" value="P:glycerol catabolic process"/>
    <property type="evidence" value="ECO:0007669"/>
    <property type="project" value="TreeGrafter"/>
</dbReference>
<dbReference type="HOGENOM" id="CLU_515926_0_0_1"/>
<dbReference type="InterPro" id="IPR004007">
    <property type="entry name" value="DhaL_dom"/>
</dbReference>
<protein>
    <submittedName>
        <fullName evidence="9">Dak phosphatase</fullName>
    </submittedName>
</protein>
<accession>A0A074VJA3</accession>
<evidence type="ECO:0000256" key="3">
    <source>
        <dbReference type="ARBA" id="ARBA00022777"/>
    </source>
</evidence>
<dbReference type="AlphaFoldDB" id="A0A074VJA3"/>
<dbReference type="STRING" id="1043003.A0A074VJA3"/>
<dbReference type="SMART" id="SM01120">
    <property type="entry name" value="Dak2"/>
    <property type="match status" value="1"/>
</dbReference>
<dbReference type="Proteomes" id="UP000030672">
    <property type="component" value="Unassembled WGS sequence"/>
</dbReference>
<dbReference type="PANTHER" id="PTHR28629:SF4">
    <property type="entry name" value="TRIOKINASE_FMN CYCLASE"/>
    <property type="match status" value="1"/>
</dbReference>
<dbReference type="FunFam" id="1.25.40.340:FF:000001">
    <property type="entry name" value="Dihydroxyacetone kinase 1"/>
    <property type="match status" value="1"/>
</dbReference>
<dbReference type="GO" id="GO:0050354">
    <property type="term" value="F:triokinase activity"/>
    <property type="evidence" value="ECO:0007669"/>
    <property type="project" value="UniProtKB-EC"/>
</dbReference>
<evidence type="ECO:0000313" key="9">
    <source>
        <dbReference type="EMBL" id="KEQ59139.1"/>
    </source>
</evidence>
<keyword evidence="2" id="KW-0547">Nucleotide-binding</keyword>
<dbReference type="Gene3D" id="1.25.40.340">
    <property type="match status" value="1"/>
</dbReference>
<dbReference type="GO" id="GO:0005829">
    <property type="term" value="C:cytosol"/>
    <property type="evidence" value="ECO:0007669"/>
    <property type="project" value="TreeGrafter"/>
</dbReference>
<keyword evidence="3" id="KW-0418">Kinase</keyword>
<dbReference type="SUPFAM" id="SSF101473">
    <property type="entry name" value="DhaL-like"/>
    <property type="match status" value="1"/>
</dbReference>
<name>A0A074VJA3_AURM1</name>
<keyword evidence="4" id="KW-0067">ATP-binding</keyword>
<comment type="catalytic activity">
    <reaction evidence="6">
        <text>dihydroxyacetone + ATP = dihydroxyacetone phosphate + ADP + H(+)</text>
        <dbReference type="Rhea" id="RHEA:15773"/>
        <dbReference type="ChEBI" id="CHEBI:15378"/>
        <dbReference type="ChEBI" id="CHEBI:16016"/>
        <dbReference type="ChEBI" id="CHEBI:30616"/>
        <dbReference type="ChEBI" id="CHEBI:57642"/>
        <dbReference type="ChEBI" id="CHEBI:456216"/>
        <dbReference type="EC" id="2.7.1.29"/>
    </reaction>
</comment>
<dbReference type="InterPro" id="IPR050861">
    <property type="entry name" value="Dihydroxyacetone_Kinase"/>
</dbReference>
<feature type="region of interest" description="Disordered" evidence="7">
    <location>
        <begin position="177"/>
        <end position="197"/>
    </location>
</feature>
<evidence type="ECO:0000259" key="8">
    <source>
        <dbReference type="PROSITE" id="PS51480"/>
    </source>
</evidence>
<dbReference type="InterPro" id="IPR036117">
    <property type="entry name" value="DhaL_dom_sf"/>
</dbReference>
<keyword evidence="10" id="KW-1185">Reference proteome</keyword>
<evidence type="ECO:0000256" key="1">
    <source>
        <dbReference type="ARBA" id="ARBA00022679"/>
    </source>
</evidence>
<evidence type="ECO:0000313" key="10">
    <source>
        <dbReference type="Proteomes" id="UP000030672"/>
    </source>
</evidence>
<comment type="catalytic activity">
    <reaction evidence="5">
        <text>D-glyceraldehyde + ATP = D-glyceraldehyde 3-phosphate + ADP + H(+)</text>
        <dbReference type="Rhea" id="RHEA:13941"/>
        <dbReference type="ChEBI" id="CHEBI:15378"/>
        <dbReference type="ChEBI" id="CHEBI:17378"/>
        <dbReference type="ChEBI" id="CHEBI:30616"/>
        <dbReference type="ChEBI" id="CHEBI:59776"/>
        <dbReference type="ChEBI" id="CHEBI:456216"/>
        <dbReference type="EC" id="2.7.1.28"/>
    </reaction>
</comment>
<dbReference type="Pfam" id="PF02734">
    <property type="entry name" value="Dak2"/>
    <property type="match status" value="1"/>
</dbReference>
<evidence type="ECO:0000256" key="6">
    <source>
        <dbReference type="ARBA" id="ARBA00048898"/>
    </source>
</evidence>
<reference evidence="9 10" key="1">
    <citation type="journal article" date="2014" name="BMC Genomics">
        <title>Genome sequencing of four Aureobasidium pullulans varieties: biotechnological potential, stress tolerance, and description of new species.</title>
        <authorList>
            <person name="Gostin Ar C."/>
            <person name="Ohm R.A."/>
            <person name="Kogej T."/>
            <person name="Sonjak S."/>
            <person name="Turk M."/>
            <person name="Zajc J."/>
            <person name="Zalar P."/>
            <person name="Grube M."/>
            <person name="Sun H."/>
            <person name="Han J."/>
            <person name="Sharma A."/>
            <person name="Chiniquy J."/>
            <person name="Ngan C.Y."/>
            <person name="Lipzen A."/>
            <person name="Barry K."/>
            <person name="Grigoriev I.V."/>
            <person name="Gunde-Cimerman N."/>
        </authorList>
    </citation>
    <scope>NUCLEOTIDE SEQUENCE [LARGE SCALE GENOMIC DNA]</scope>
    <source>
        <strain evidence="9 10">CBS 110374</strain>
    </source>
</reference>
<organism evidence="9 10">
    <name type="scientific">Aureobasidium melanogenum (strain CBS 110374)</name>
    <name type="common">Aureobasidium pullulans var. melanogenum</name>
    <dbReference type="NCBI Taxonomy" id="1043003"/>
    <lineage>
        <taxon>Eukaryota</taxon>
        <taxon>Fungi</taxon>
        <taxon>Dikarya</taxon>
        <taxon>Ascomycota</taxon>
        <taxon>Pezizomycotina</taxon>
        <taxon>Dothideomycetes</taxon>
        <taxon>Dothideomycetidae</taxon>
        <taxon>Dothideales</taxon>
        <taxon>Saccotheciaceae</taxon>
        <taxon>Aureobasidium</taxon>
    </lineage>
</organism>
<evidence type="ECO:0000256" key="4">
    <source>
        <dbReference type="ARBA" id="ARBA00022840"/>
    </source>
</evidence>
<keyword evidence="1" id="KW-0808">Transferase</keyword>
<dbReference type="PROSITE" id="PS51480">
    <property type="entry name" value="DHAL"/>
    <property type="match status" value="1"/>
</dbReference>
<dbReference type="GO" id="GO:0004371">
    <property type="term" value="F:glycerone kinase activity"/>
    <property type="evidence" value="ECO:0007669"/>
    <property type="project" value="UniProtKB-EC"/>
</dbReference>
<dbReference type="GO" id="GO:0005524">
    <property type="term" value="F:ATP binding"/>
    <property type="evidence" value="ECO:0007669"/>
    <property type="project" value="UniProtKB-KW"/>
</dbReference>
<dbReference type="PANTHER" id="PTHR28629">
    <property type="entry name" value="TRIOKINASE/FMN CYCLASE"/>
    <property type="match status" value="1"/>
</dbReference>
<dbReference type="RefSeq" id="XP_040876162.1">
    <property type="nucleotide sequence ID" value="XM_041023292.1"/>
</dbReference>
<proteinExistence type="predicted"/>
<sequence>MAVVVEQTIPFAREQLDVENTARWNTLYPLIRPSIKAVKTAGGQTVLVDQTLANDKFVRVVVVGKAGNFSSRLLSDKHITAVVTDSASGSEPSSKDLAHAVNEAGHRQHAGIVILRSGKQKKLTTLENELVEVELKEDLEVDHLIHLLGAATEPTRSSIEKTREVLQKFLESSTTVTSTFQTGKEDGRPAVSHADGEADGYEEARHAIAKALDSVLRPHLNQKDGITHSIHYSDINGLSRLENYILGLEIATYLRNAGLSYRLSTSTLLQHKDLARGFSISACPVPTHNLEAQPEPTNPLADEATEGSNLTKVDSRYMKFNDNAVRSRIENGCDAVIKEEPTITRYDEIVGDGDCGYTLRDGAKQVLKFIANKDLSELPQTLSELVRDLEVNMGGTSGALYCIFLTSLSSALASTESVAAALSVALDQLLNYTRARLGDRTMLDCLIPFVETLKSSGDVDKALVEAEKGVESTKNLEAKLGRSTYLDESATKGVPDPGAYGLLVLLKGMSVSEQ</sequence>
<gene>
    <name evidence="9" type="ORF">M437DRAFT_57867</name>
</gene>
<evidence type="ECO:0000256" key="5">
    <source>
        <dbReference type="ARBA" id="ARBA00047974"/>
    </source>
</evidence>
<dbReference type="EMBL" id="KL584850">
    <property type="protein sequence ID" value="KEQ59139.1"/>
    <property type="molecule type" value="Genomic_DNA"/>
</dbReference>